<gene>
    <name evidence="2" type="ORF">XNOV1_A037269</name>
</gene>
<proteinExistence type="predicted"/>
<evidence type="ECO:0000256" key="1">
    <source>
        <dbReference type="SAM" id="MobiDB-lite"/>
    </source>
</evidence>
<dbReference type="EMBL" id="OY660887">
    <property type="protein sequence ID" value="CAJ1087453.1"/>
    <property type="molecule type" value="Genomic_DNA"/>
</dbReference>
<feature type="compositionally biased region" description="Polar residues" evidence="1">
    <location>
        <begin position="39"/>
        <end position="49"/>
    </location>
</feature>
<reference evidence="2" key="1">
    <citation type="submission" date="2023-08" db="EMBL/GenBank/DDBJ databases">
        <authorList>
            <person name="Alioto T."/>
            <person name="Alioto T."/>
            <person name="Gomez Garrido J."/>
        </authorList>
    </citation>
    <scope>NUCLEOTIDE SEQUENCE</scope>
</reference>
<feature type="region of interest" description="Disordered" evidence="1">
    <location>
        <begin position="65"/>
        <end position="96"/>
    </location>
</feature>
<keyword evidence="3" id="KW-1185">Reference proteome</keyword>
<sequence length="108" mass="12214">MDGEWRSRDTQRPSVQGRFSSRCISNSLEEIRQAAGGDQSRSPRSPQSCHYCSTFLPPWLSLRRKHGSERRRSNFSPNTDDTPPEHQTASCHRLSSALALTPPTINTF</sequence>
<feature type="region of interest" description="Disordered" evidence="1">
    <location>
        <begin position="1"/>
        <end position="22"/>
    </location>
</feature>
<feature type="compositionally biased region" description="Basic and acidic residues" evidence="1">
    <location>
        <begin position="1"/>
        <end position="11"/>
    </location>
</feature>
<organism evidence="2 3">
    <name type="scientific">Xyrichtys novacula</name>
    <name type="common">Pearly razorfish</name>
    <name type="synonym">Hemipteronotus novacula</name>
    <dbReference type="NCBI Taxonomy" id="13765"/>
    <lineage>
        <taxon>Eukaryota</taxon>
        <taxon>Metazoa</taxon>
        <taxon>Chordata</taxon>
        <taxon>Craniata</taxon>
        <taxon>Vertebrata</taxon>
        <taxon>Euteleostomi</taxon>
        <taxon>Actinopterygii</taxon>
        <taxon>Neopterygii</taxon>
        <taxon>Teleostei</taxon>
        <taxon>Neoteleostei</taxon>
        <taxon>Acanthomorphata</taxon>
        <taxon>Eupercaria</taxon>
        <taxon>Labriformes</taxon>
        <taxon>Labridae</taxon>
        <taxon>Xyrichtys</taxon>
    </lineage>
</organism>
<feature type="compositionally biased region" description="Polar residues" evidence="1">
    <location>
        <begin position="74"/>
        <end position="90"/>
    </location>
</feature>
<evidence type="ECO:0000313" key="3">
    <source>
        <dbReference type="Proteomes" id="UP001178508"/>
    </source>
</evidence>
<dbReference type="Proteomes" id="UP001178508">
    <property type="component" value="Chromosome 24"/>
</dbReference>
<feature type="compositionally biased region" description="Polar residues" evidence="1">
    <location>
        <begin position="12"/>
        <end position="22"/>
    </location>
</feature>
<feature type="region of interest" description="Disordered" evidence="1">
    <location>
        <begin position="30"/>
        <end position="49"/>
    </location>
</feature>
<dbReference type="AlphaFoldDB" id="A0AAV1HNA0"/>
<evidence type="ECO:0000313" key="2">
    <source>
        <dbReference type="EMBL" id="CAJ1087453.1"/>
    </source>
</evidence>
<accession>A0AAV1HNA0</accession>
<name>A0AAV1HNA0_XYRNO</name>
<protein>
    <submittedName>
        <fullName evidence="2">Uncharacterized protein</fullName>
    </submittedName>
</protein>